<gene>
    <name evidence="2" type="ORF">ENT66_02515</name>
</gene>
<feature type="transmembrane region" description="Helical" evidence="1">
    <location>
        <begin position="175"/>
        <end position="194"/>
    </location>
</feature>
<evidence type="ECO:0000313" key="2">
    <source>
        <dbReference type="EMBL" id="HGQ85262.1"/>
    </source>
</evidence>
<sequence length="197" mass="22179">MRILILLMFFLVFFTKMGLTHKINTFAYREGDQIIGEAYFADGSPCIKCKVEVYSDKGVKILDMTTDEKGKFSFTTKEKGSIRIKVIAGEGHLAECKVEGLKNPQASKSLESKIETPKTEEATTHLKLTNEEMKIAIKEAVSEALKETIKPETEGIKNLLIEVKKDMDRAKLHDIIGGIGYIFGIWGMVTILKFRKK</sequence>
<evidence type="ECO:0000256" key="1">
    <source>
        <dbReference type="SAM" id="Phobius"/>
    </source>
</evidence>
<organism evidence="2">
    <name type="scientific">Thermodesulfobacterium geofontis</name>
    <dbReference type="NCBI Taxonomy" id="1295609"/>
    <lineage>
        <taxon>Bacteria</taxon>
        <taxon>Pseudomonadati</taxon>
        <taxon>Thermodesulfobacteriota</taxon>
        <taxon>Thermodesulfobacteria</taxon>
        <taxon>Thermodesulfobacteriales</taxon>
        <taxon>Thermodesulfobacteriaceae</taxon>
        <taxon>Thermodesulfobacterium</taxon>
    </lineage>
</organism>
<dbReference type="AlphaFoldDB" id="A0A7C4NTQ1"/>
<reference evidence="2" key="1">
    <citation type="journal article" date="2020" name="mSystems">
        <title>Genome- and Community-Level Interaction Insights into Carbon Utilization and Element Cycling Functions of Hydrothermarchaeota in Hydrothermal Sediment.</title>
        <authorList>
            <person name="Zhou Z."/>
            <person name="Liu Y."/>
            <person name="Xu W."/>
            <person name="Pan J."/>
            <person name="Luo Z.H."/>
            <person name="Li M."/>
        </authorList>
    </citation>
    <scope>NUCLEOTIDE SEQUENCE [LARGE SCALE GENOMIC DNA]</scope>
    <source>
        <strain evidence="2">SpSt-6</strain>
    </source>
</reference>
<proteinExistence type="predicted"/>
<keyword evidence="1" id="KW-0472">Membrane</keyword>
<accession>A0A7C4NTQ1</accession>
<protein>
    <recommendedName>
        <fullName evidence="3">Nickel transport protein</fullName>
    </recommendedName>
</protein>
<keyword evidence="1" id="KW-0812">Transmembrane</keyword>
<evidence type="ECO:0008006" key="3">
    <source>
        <dbReference type="Google" id="ProtNLM"/>
    </source>
</evidence>
<comment type="caution">
    <text evidence="2">The sequence shown here is derived from an EMBL/GenBank/DDBJ whole genome shotgun (WGS) entry which is preliminary data.</text>
</comment>
<dbReference type="EMBL" id="DSZN01000045">
    <property type="protein sequence ID" value="HGQ85262.1"/>
    <property type="molecule type" value="Genomic_DNA"/>
</dbReference>
<name>A0A7C4NTQ1_9BACT</name>
<keyword evidence="1" id="KW-1133">Transmembrane helix</keyword>